<feature type="transmembrane region" description="Helical" evidence="1">
    <location>
        <begin position="35"/>
        <end position="54"/>
    </location>
</feature>
<comment type="caution">
    <text evidence="2">The sequence shown here is derived from an EMBL/GenBank/DDBJ whole genome shotgun (WGS) entry which is preliminary data.</text>
</comment>
<evidence type="ECO:0000313" key="3">
    <source>
        <dbReference type="Proteomes" id="UP000245380"/>
    </source>
</evidence>
<keyword evidence="1" id="KW-0812">Transmembrane</keyword>
<gene>
    <name evidence="2" type="ORF">BM613_02130</name>
</gene>
<reference evidence="2 3" key="1">
    <citation type="submission" date="2016-11" db="EMBL/GenBank/DDBJ databases">
        <title>Comparative genomics of Acidibacillus ferroxidans species.</title>
        <authorList>
            <person name="Oliveira G."/>
            <person name="Nunes G."/>
            <person name="Oliveira R."/>
            <person name="Araujo F."/>
            <person name="Salim A."/>
            <person name="Scholte L."/>
            <person name="Morais D."/>
            <person name="Nancucheo I."/>
            <person name="Johnson D.B."/>
            <person name="Grail B."/>
            <person name="Bittencourt J."/>
            <person name="Valadares R."/>
        </authorList>
    </citation>
    <scope>NUCLEOTIDE SEQUENCE [LARGE SCALE GENOMIC DNA]</scope>
    <source>
        <strain evidence="2 3">Y002</strain>
    </source>
</reference>
<dbReference type="Proteomes" id="UP000245380">
    <property type="component" value="Unassembled WGS sequence"/>
</dbReference>
<evidence type="ECO:0000256" key="1">
    <source>
        <dbReference type="SAM" id="Phobius"/>
    </source>
</evidence>
<organism evidence="2 3">
    <name type="scientific">Sulfoacidibacillus thermotolerans</name>
    <name type="common">Acidibacillus sulfuroxidans</name>
    <dbReference type="NCBI Taxonomy" id="1765684"/>
    <lineage>
        <taxon>Bacteria</taxon>
        <taxon>Bacillati</taxon>
        <taxon>Bacillota</taxon>
        <taxon>Bacilli</taxon>
        <taxon>Bacillales</taxon>
        <taxon>Alicyclobacillaceae</taxon>
        <taxon>Sulfoacidibacillus</taxon>
    </lineage>
</organism>
<keyword evidence="1" id="KW-0472">Membrane</keyword>
<keyword evidence="1" id="KW-1133">Transmembrane helix</keyword>
<sequence length="60" mass="6688">MERGIKNWMVASIAILLLEIGRIIGSQVHSHGVEVGFDGVAGLLFLIAGIRFIIEKWKRK</sequence>
<dbReference type="OrthoDB" id="9882977at2"/>
<protein>
    <submittedName>
        <fullName evidence="2">Uncharacterized protein</fullName>
    </submittedName>
</protein>
<dbReference type="AlphaFoldDB" id="A0A2U3DCB4"/>
<evidence type="ECO:0000313" key="2">
    <source>
        <dbReference type="EMBL" id="PWI58902.1"/>
    </source>
</evidence>
<keyword evidence="3" id="KW-1185">Reference proteome</keyword>
<proteinExistence type="predicted"/>
<dbReference type="EMBL" id="MPDK01000002">
    <property type="protein sequence ID" value="PWI58902.1"/>
    <property type="molecule type" value="Genomic_DNA"/>
</dbReference>
<accession>A0A2U3DCB4</accession>
<name>A0A2U3DCB4_SULT2</name>